<dbReference type="RefSeq" id="WP_110043329.1">
    <property type="nucleotide sequence ID" value="NZ_CP054612.1"/>
</dbReference>
<evidence type="ECO:0000256" key="1">
    <source>
        <dbReference type="SAM" id="SignalP"/>
    </source>
</evidence>
<evidence type="ECO:0000313" key="3">
    <source>
        <dbReference type="EMBL" id="PWW05486.1"/>
    </source>
</evidence>
<organism evidence="3 4">
    <name type="scientific">Paenibacillus cellulosilyticus</name>
    <dbReference type="NCBI Taxonomy" id="375489"/>
    <lineage>
        <taxon>Bacteria</taxon>
        <taxon>Bacillati</taxon>
        <taxon>Bacillota</taxon>
        <taxon>Bacilli</taxon>
        <taxon>Bacillales</taxon>
        <taxon>Paenibacillaceae</taxon>
        <taxon>Paenibacillus</taxon>
    </lineage>
</organism>
<dbReference type="Proteomes" id="UP000246635">
    <property type="component" value="Unassembled WGS sequence"/>
</dbReference>
<evidence type="ECO:0000259" key="2">
    <source>
        <dbReference type="PROSITE" id="PS51272"/>
    </source>
</evidence>
<feature type="signal peptide" evidence="1">
    <location>
        <begin position="1"/>
        <end position="27"/>
    </location>
</feature>
<name>A0A2V2YVV8_9BACL</name>
<accession>A0A2V2YVV8</accession>
<feature type="domain" description="SLH" evidence="2">
    <location>
        <begin position="185"/>
        <end position="248"/>
    </location>
</feature>
<dbReference type="OrthoDB" id="2611444at2"/>
<protein>
    <submittedName>
        <fullName evidence="3">S-layer family protein</fullName>
    </submittedName>
</protein>
<keyword evidence="1" id="KW-0732">Signal</keyword>
<evidence type="ECO:0000313" key="4">
    <source>
        <dbReference type="Proteomes" id="UP000246635"/>
    </source>
</evidence>
<comment type="caution">
    <text evidence="3">The sequence shown here is derived from an EMBL/GenBank/DDBJ whole genome shotgun (WGS) entry which is preliminary data.</text>
</comment>
<reference evidence="3 4" key="1">
    <citation type="submission" date="2018-05" db="EMBL/GenBank/DDBJ databases">
        <title>Genomic Encyclopedia of Type Strains, Phase III (KMG-III): the genomes of soil and plant-associated and newly described type strains.</title>
        <authorList>
            <person name="Whitman W."/>
        </authorList>
    </citation>
    <scope>NUCLEOTIDE SEQUENCE [LARGE SCALE GENOMIC DNA]</scope>
    <source>
        <strain evidence="3 4">CECT 5696</strain>
    </source>
</reference>
<proteinExistence type="predicted"/>
<feature type="chain" id="PRO_5015852446" evidence="1">
    <location>
        <begin position="28"/>
        <end position="906"/>
    </location>
</feature>
<sequence>MIYHPKSYKAAAWLLALSLTAGGTVSAAAVPYDTTSSVTSTDAVGATASTTPFSDVVSGHWAEKHISKLAFQGIIVGNNGSFRPSDSVTRQEAIVMAIRFAGLEDQLNLDEAVVFPSSFHVDNYFVPYVVLAFEKGLIDQNDQFAIADKEGKDWGSAKASREWVTKLIVKAIGKNADAEALANQSIPFDDASAVGDGYAGYINEAVNLKLMNGVANNKFDPAGAVTRAMMAKLLSLAEGEYPVSYEGQTEGILTTLEDGTIGLYTDNGDQTYSSSASTVYARSDSEQLTTASNLVPYAPVSVIVKDGAVQYIEQLSTEQQVETINGTFERAVSSTNTLFIWPSGADDYLKIPYSNNLQVLDSNGNTISLSEVPAGAEIKVLRDKYRQTPTAISIQIAGDSQTKSGSGTVQSVGTTSITINNNGTSETWDIASNALLLNGNTLITSLSEIKAGDTITYEVKNGELTKLVVESTNAAKTETGTFYSSDSKTITYVKDNKYITKPIISSTVVYIEGLPTSQMTDLQDGDQLELTINASDQVTKISVQNRKVEMAVGTEILGYYSDQSALSVVDGNGKILTLYFNSDSQIDLNGTVFTIETAVASGLLTKGRKITISYTGDTIVRVQLAFRYTGTVVSVSTSTSKITMSMNGTLMTLPLDSPFVESYNSTSTTLADIQTGDTITAAMNSDQDKVSGIYIHRTVQMKVVSVNASTNKLMIREGSGTAVEYSAGSIDMLDENGNTITVGSLAAGNVVNVTFVGSTPSSVQRVSINVGAVTSVDANQIQLVNYSGQTVTVPLGSSYTIKRNGVSSTSYTTLKTGDRVETSKDTKGNVLITVLTSEEKTFFKYDATTDTIQTKRQVVTDTNYKFTLTNISLTSGGTTIEPTSLVDGDTLVLYYYDGKVIEIAKQ</sequence>
<dbReference type="InterPro" id="IPR001119">
    <property type="entry name" value="SLH_dom"/>
</dbReference>
<dbReference type="AlphaFoldDB" id="A0A2V2YVV8"/>
<keyword evidence="4" id="KW-1185">Reference proteome</keyword>
<feature type="domain" description="SLH" evidence="2">
    <location>
        <begin position="49"/>
        <end position="111"/>
    </location>
</feature>
<dbReference type="EMBL" id="QGTQ01000004">
    <property type="protein sequence ID" value="PWW05486.1"/>
    <property type="molecule type" value="Genomic_DNA"/>
</dbReference>
<dbReference type="Pfam" id="PF00395">
    <property type="entry name" value="SLH"/>
    <property type="match status" value="2"/>
</dbReference>
<gene>
    <name evidence="3" type="ORF">DFQ01_10444</name>
</gene>
<dbReference type="PROSITE" id="PS51272">
    <property type="entry name" value="SLH"/>
    <property type="match status" value="2"/>
</dbReference>